<sequence length="116" mass="12159">MQDPALKAGSLDATLLARKGAAQPATVNRPATRNTPPPAAVAPAPESGRTSGKRARLTLRLDPVRHRRLRIAAAHLNCSMQALLTESLDDRLAALESVCACLRADSEAPDGQEAAS</sequence>
<accession>A0A1G7RI63</accession>
<reference evidence="2 3" key="1">
    <citation type="submission" date="2016-10" db="EMBL/GenBank/DDBJ databases">
        <authorList>
            <person name="de Groot N.N."/>
        </authorList>
    </citation>
    <scope>NUCLEOTIDE SEQUENCE [LARGE SCALE GENOMIC DNA]</scope>
    <source>
        <strain evidence="2 3">DSM 25584</strain>
    </source>
</reference>
<proteinExistence type="predicted"/>
<keyword evidence="3" id="KW-1185">Reference proteome</keyword>
<dbReference type="InterPro" id="IPR010985">
    <property type="entry name" value="Ribbon_hlx_hlx"/>
</dbReference>
<dbReference type="Proteomes" id="UP000199415">
    <property type="component" value="Unassembled WGS sequence"/>
</dbReference>
<evidence type="ECO:0000313" key="2">
    <source>
        <dbReference type="EMBL" id="SDG10344.1"/>
    </source>
</evidence>
<dbReference type="STRING" id="1082479.SAMN05216241_105139"/>
<organism evidence="2 3">
    <name type="scientific">Limimonas halophila</name>
    <dbReference type="NCBI Taxonomy" id="1082479"/>
    <lineage>
        <taxon>Bacteria</taxon>
        <taxon>Pseudomonadati</taxon>
        <taxon>Pseudomonadota</taxon>
        <taxon>Alphaproteobacteria</taxon>
        <taxon>Rhodospirillales</taxon>
        <taxon>Rhodovibrionaceae</taxon>
        <taxon>Limimonas</taxon>
    </lineage>
</organism>
<dbReference type="AlphaFoldDB" id="A0A1G7RI63"/>
<dbReference type="SUPFAM" id="SSF47598">
    <property type="entry name" value="Ribbon-helix-helix"/>
    <property type="match status" value="1"/>
</dbReference>
<evidence type="ECO:0000313" key="3">
    <source>
        <dbReference type="Proteomes" id="UP000199415"/>
    </source>
</evidence>
<name>A0A1G7RI63_9PROT</name>
<dbReference type="RefSeq" id="WP_090019759.1">
    <property type="nucleotide sequence ID" value="NZ_FNCE01000005.1"/>
</dbReference>
<gene>
    <name evidence="2" type="ORF">SAMN05216241_105139</name>
</gene>
<protein>
    <submittedName>
        <fullName evidence="2">Uncharacterized protein</fullName>
    </submittedName>
</protein>
<evidence type="ECO:0000256" key="1">
    <source>
        <dbReference type="SAM" id="MobiDB-lite"/>
    </source>
</evidence>
<dbReference type="EMBL" id="FNCE01000005">
    <property type="protein sequence ID" value="SDG10344.1"/>
    <property type="molecule type" value="Genomic_DNA"/>
</dbReference>
<feature type="region of interest" description="Disordered" evidence="1">
    <location>
        <begin position="17"/>
        <end position="55"/>
    </location>
</feature>
<dbReference type="GO" id="GO:0006355">
    <property type="term" value="P:regulation of DNA-templated transcription"/>
    <property type="evidence" value="ECO:0007669"/>
    <property type="project" value="InterPro"/>
</dbReference>